<organism evidence="2 3">
    <name type="scientific">Trifolium medium</name>
    <dbReference type="NCBI Taxonomy" id="97028"/>
    <lineage>
        <taxon>Eukaryota</taxon>
        <taxon>Viridiplantae</taxon>
        <taxon>Streptophyta</taxon>
        <taxon>Embryophyta</taxon>
        <taxon>Tracheophyta</taxon>
        <taxon>Spermatophyta</taxon>
        <taxon>Magnoliopsida</taxon>
        <taxon>eudicotyledons</taxon>
        <taxon>Gunneridae</taxon>
        <taxon>Pentapetalae</taxon>
        <taxon>rosids</taxon>
        <taxon>fabids</taxon>
        <taxon>Fabales</taxon>
        <taxon>Fabaceae</taxon>
        <taxon>Papilionoideae</taxon>
        <taxon>50 kb inversion clade</taxon>
        <taxon>NPAAA clade</taxon>
        <taxon>Hologalegina</taxon>
        <taxon>IRL clade</taxon>
        <taxon>Trifolieae</taxon>
        <taxon>Trifolium</taxon>
    </lineage>
</organism>
<dbReference type="Proteomes" id="UP000265520">
    <property type="component" value="Unassembled WGS sequence"/>
</dbReference>
<dbReference type="AlphaFoldDB" id="A0A392TWM4"/>
<dbReference type="EMBL" id="LXQA010651349">
    <property type="protein sequence ID" value="MCI64225.1"/>
    <property type="molecule type" value="Genomic_DNA"/>
</dbReference>
<protein>
    <submittedName>
        <fullName evidence="2">Uncharacterized protein</fullName>
    </submittedName>
</protein>
<comment type="caution">
    <text evidence="2">The sequence shown here is derived from an EMBL/GenBank/DDBJ whole genome shotgun (WGS) entry which is preliminary data.</text>
</comment>
<evidence type="ECO:0000256" key="1">
    <source>
        <dbReference type="SAM" id="MobiDB-lite"/>
    </source>
</evidence>
<reference evidence="2 3" key="1">
    <citation type="journal article" date="2018" name="Front. Plant Sci.">
        <title>Red Clover (Trifolium pratense) and Zigzag Clover (T. medium) - A Picture of Genomic Similarities and Differences.</title>
        <authorList>
            <person name="Dluhosova J."/>
            <person name="Istvanek J."/>
            <person name="Nedelnik J."/>
            <person name="Repkova J."/>
        </authorList>
    </citation>
    <scope>NUCLEOTIDE SEQUENCE [LARGE SCALE GENOMIC DNA]</scope>
    <source>
        <strain evidence="3">cv. 10/8</strain>
        <tissue evidence="2">Leaf</tissue>
    </source>
</reference>
<evidence type="ECO:0000313" key="2">
    <source>
        <dbReference type="EMBL" id="MCI64225.1"/>
    </source>
</evidence>
<keyword evidence="3" id="KW-1185">Reference proteome</keyword>
<feature type="region of interest" description="Disordered" evidence="1">
    <location>
        <begin position="1"/>
        <end position="36"/>
    </location>
</feature>
<name>A0A392TWM4_9FABA</name>
<proteinExistence type="predicted"/>
<evidence type="ECO:0000313" key="3">
    <source>
        <dbReference type="Proteomes" id="UP000265520"/>
    </source>
</evidence>
<feature type="non-terminal residue" evidence="2">
    <location>
        <position position="1"/>
    </location>
</feature>
<accession>A0A392TWM4</accession>
<sequence>LPDKTSQAVSPFEHRDGGESFCSELNVYDPTDPTSS</sequence>